<dbReference type="InterPro" id="IPR044965">
    <property type="entry name" value="Glyco_hydro_17_plant"/>
</dbReference>
<dbReference type="InterPro" id="IPR017853">
    <property type="entry name" value="GH"/>
</dbReference>
<keyword evidence="2 5" id="KW-0378">Hydrolase</keyword>
<dbReference type="AlphaFoldDB" id="A0A9K3HR88"/>
<keyword evidence="3 5" id="KW-0326">Glycosidase</keyword>
<reference evidence="5" key="1">
    <citation type="journal article" date="2017" name="Nature">
        <title>The sunflower genome provides insights into oil metabolism, flowering and Asterid evolution.</title>
        <authorList>
            <person name="Badouin H."/>
            <person name="Gouzy J."/>
            <person name="Grassa C.J."/>
            <person name="Murat F."/>
            <person name="Staton S.E."/>
            <person name="Cottret L."/>
            <person name="Lelandais-Briere C."/>
            <person name="Owens G.L."/>
            <person name="Carrere S."/>
            <person name="Mayjonade B."/>
            <person name="Legrand L."/>
            <person name="Gill N."/>
            <person name="Kane N.C."/>
            <person name="Bowers J.E."/>
            <person name="Hubner S."/>
            <person name="Bellec A."/>
            <person name="Berard A."/>
            <person name="Berges H."/>
            <person name="Blanchet N."/>
            <person name="Boniface M.C."/>
            <person name="Brunel D."/>
            <person name="Catrice O."/>
            <person name="Chaidir N."/>
            <person name="Claudel C."/>
            <person name="Donnadieu C."/>
            <person name="Faraut T."/>
            <person name="Fievet G."/>
            <person name="Helmstetter N."/>
            <person name="King M."/>
            <person name="Knapp S.J."/>
            <person name="Lai Z."/>
            <person name="Le Paslier M.C."/>
            <person name="Lippi Y."/>
            <person name="Lorenzon L."/>
            <person name="Mandel J.R."/>
            <person name="Marage G."/>
            <person name="Marchand G."/>
            <person name="Marquand E."/>
            <person name="Bret-Mestries E."/>
            <person name="Morien E."/>
            <person name="Nambeesan S."/>
            <person name="Nguyen T."/>
            <person name="Pegot-Espagnet P."/>
            <person name="Pouilly N."/>
            <person name="Raftis F."/>
            <person name="Sallet E."/>
            <person name="Schiex T."/>
            <person name="Thomas J."/>
            <person name="Vandecasteele C."/>
            <person name="Vares D."/>
            <person name="Vear F."/>
            <person name="Vautrin S."/>
            <person name="Crespi M."/>
            <person name="Mangin B."/>
            <person name="Burke J.M."/>
            <person name="Salse J."/>
            <person name="Munos S."/>
            <person name="Vincourt P."/>
            <person name="Rieseberg L.H."/>
            <person name="Langlade N.B."/>
        </authorList>
    </citation>
    <scope>NUCLEOTIDE SEQUENCE</scope>
    <source>
        <tissue evidence="5">Leaves</tissue>
    </source>
</reference>
<dbReference type="Proteomes" id="UP000215914">
    <property type="component" value="Unassembled WGS sequence"/>
</dbReference>
<evidence type="ECO:0000256" key="4">
    <source>
        <dbReference type="RuleBase" id="RU004335"/>
    </source>
</evidence>
<dbReference type="SUPFAM" id="SSF51445">
    <property type="entry name" value="(Trans)glycosidases"/>
    <property type="match status" value="1"/>
</dbReference>
<organism evidence="5 6">
    <name type="scientific">Helianthus annuus</name>
    <name type="common">Common sunflower</name>
    <dbReference type="NCBI Taxonomy" id="4232"/>
    <lineage>
        <taxon>Eukaryota</taxon>
        <taxon>Viridiplantae</taxon>
        <taxon>Streptophyta</taxon>
        <taxon>Embryophyta</taxon>
        <taxon>Tracheophyta</taxon>
        <taxon>Spermatophyta</taxon>
        <taxon>Magnoliopsida</taxon>
        <taxon>eudicotyledons</taxon>
        <taxon>Gunneridae</taxon>
        <taxon>Pentapetalae</taxon>
        <taxon>asterids</taxon>
        <taxon>campanulids</taxon>
        <taxon>Asterales</taxon>
        <taxon>Asteraceae</taxon>
        <taxon>Asteroideae</taxon>
        <taxon>Heliantheae alliance</taxon>
        <taxon>Heliantheae</taxon>
        <taxon>Helianthus</taxon>
    </lineage>
</organism>
<comment type="caution">
    <text evidence="5">The sequence shown here is derived from an EMBL/GenBank/DDBJ whole genome shotgun (WGS) entry which is preliminary data.</text>
</comment>
<dbReference type="EMBL" id="MNCJ02000326">
    <property type="protein sequence ID" value="KAF5783162.1"/>
    <property type="molecule type" value="Genomic_DNA"/>
</dbReference>
<dbReference type="Gene3D" id="3.20.20.80">
    <property type="entry name" value="Glycosidases"/>
    <property type="match status" value="1"/>
</dbReference>
<evidence type="ECO:0000256" key="1">
    <source>
        <dbReference type="ARBA" id="ARBA00008773"/>
    </source>
</evidence>
<evidence type="ECO:0000256" key="2">
    <source>
        <dbReference type="ARBA" id="ARBA00022801"/>
    </source>
</evidence>
<evidence type="ECO:0000313" key="6">
    <source>
        <dbReference type="Proteomes" id="UP000215914"/>
    </source>
</evidence>
<comment type="similarity">
    <text evidence="1 4">Belongs to the glycosyl hydrolase 17 family.</text>
</comment>
<accession>A0A9K3HR88</accession>
<dbReference type="GO" id="GO:0005975">
    <property type="term" value="P:carbohydrate metabolic process"/>
    <property type="evidence" value="ECO:0007669"/>
    <property type="project" value="InterPro"/>
</dbReference>
<sequence>MLVPLCCLISHLHYLPNQHPLIASNQGRPYFNLFDAMYDAYFAAQSHLGGSNVEIVVSESGWPSTEGDVATTENAGTYYRNLISHVKSSSGTPARPGRSIETYLFAMFDENMKPGKETEKHFGVFFPDQRPKYQLSF</sequence>
<evidence type="ECO:0000256" key="3">
    <source>
        <dbReference type="ARBA" id="ARBA00023295"/>
    </source>
</evidence>
<dbReference type="Gramene" id="mRNA:HanXRQr2_Chr11g0504721">
    <property type="protein sequence ID" value="CDS:HanXRQr2_Chr11g0504721.1"/>
    <property type="gene ID" value="HanXRQr2_Chr11g0504721"/>
</dbReference>
<protein>
    <submittedName>
        <fullName evidence="5">Glucan endo-1,3-beta-D-glucosidase</fullName>
        <ecNumber evidence="5">3.2.1.39</ecNumber>
    </submittedName>
</protein>
<keyword evidence="6" id="KW-1185">Reference proteome</keyword>
<name>A0A9K3HR88_HELAN</name>
<dbReference type="PANTHER" id="PTHR32227">
    <property type="entry name" value="GLUCAN ENDO-1,3-BETA-GLUCOSIDASE BG1-RELATED-RELATED"/>
    <property type="match status" value="1"/>
</dbReference>
<dbReference type="Pfam" id="PF00332">
    <property type="entry name" value="Glyco_hydro_17"/>
    <property type="match status" value="1"/>
</dbReference>
<dbReference type="InterPro" id="IPR000490">
    <property type="entry name" value="Glyco_hydro_17"/>
</dbReference>
<proteinExistence type="inferred from homology"/>
<evidence type="ECO:0000313" key="5">
    <source>
        <dbReference type="EMBL" id="KAF5783162.1"/>
    </source>
</evidence>
<reference evidence="5" key="2">
    <citation type="submission" date="2020-06" db="EMBL/GenBank/DDBJ databases">
        <title>Helianthus annuus Genome sequencing and assembly Release 2.</title>
        <authorList>
            <person name="Gouzy J."/>
            <person name="Langlade N."/>
            <person name="Munos S."/>
        </authorList>
    </citation>
    <scope>NUCLEOTIDE SEQUENCE</scope>
    <source>
        <tissue evidence="5">Leaves</tissue>
    </source>
</reference>
<dbReference type="EC" id="3.2.1.39" evidence="5"/>
<gene>
    <name evidence="5" type="ORF">HanXRQr2_Chr11g0504721</name>
</gene>
<dbReference type="GO" id="GO:0042973">
    <property type="term" value="F:glucan endo-1,3-beta-D-glucosidase activity"/>
    <property type="evidence" value="ECO:0007669"/>
    <property type="project" value="UniProtKB-EC"/>
</dbReference>